<dbReference type="AlphaFoldDB" id="A0A1I7VHT2"/>
<name>A0A1I7VHT2_LOALO</name>
<protein>
    <submittedName>
        <fullName evidence="2">DUF1981 domain-containing protein</fullName>
    </submittedName>
</protein>
<reference evidence="2" key="2">
    <citation type="submission" date="2016-11" db="UniProtKB">
        <authorList>
            <consortium name="WormBaseParasite"/>
        </authorList>
    </citation>
    <scope>IDENTIFICATION</scope>
</reference>
<evidence type="ECO:0000313" key="2">
    <source>
        <dbReference type="WBParaSite" id="EN70_2690"/>
    </source>
</evidence>
<dbReference type="STRING" id="7209.A0A1I7VHT2"/>
<organism evidence="1 2">
    <name type="scientific">Loa loa</name>
    <name type="common">Eye worm</name>
    <name type="synonym">Filaria loa</name>
    <dbReference type="NCBI Taxonomy" id="7209"/>
    <lineage>
        <taxon>Eukaryota</taxon>
        <taxon>Metazoa</taxon>
        <taxon>Ecdysozoa</taxon>
        <taxon>Nematoda</taxon>
        <taxon>Chromadorea</taxon>
        <taxon>Rhabditida</taxon>
        <taxon>Spirurina</taxon>
        <taxon>Spiruromorpha</taxon>
        <taxon>Filarioidea</taxon>
        <taxon>Onchocercidae</taxon>
        <taxon>Loa</taxon>
    </lineage>
</organism>
<dbReference type="Proteomes" id="UP000095285">
    <property type="component" value="Unassembled WGS sequence"/>
</dbReference>
<proteinExistence type="predicted"/>
<evidence type="ECO:0000313" key="1">
    <source>
        <dbReference type="Proteomes" id="UP000095285"/>
    </source>
</evidence>
<reference evidence="1" key="1">
    <citation type="submission" date="2012-04" db="EMBL/GenBank/DDBJ databases">
        <title>The Genome Sequence of Loa loa.</title>
        <authorList>
            <consortium name="The Broad Institute Genome Sequencing Platform"/>
            <consortium name="Broad Institute Genome Sequencing Center for Infectious Disease"/>
            <person name="Nutman T.B."/>
            <person name="Fink D.L."/>
            <person name="Russ C."/>
            <person name="Young S."/>
            <person name="Zeng Q."/>
            <person name="Gargeya S."/>
            <person name="Alvarado L."/>
            <person name="Berlin A."/>
            <person name="Chapman S.B."/>
            <person name="Chen Z."/>
            <person name="Freedman E."/>
            <person name="Gellesch M."/>
            <person name="Goldberg J."/>
            <person name="Griggs A."/>
            <person name="Gujja S."/>
            <person name="Heilman E.R."/>
            <person name="Heiman D."/>
            <person name="Howarth C."/>
            <person name="Mehta T."/>
            <person name="Neiman D."/>
            <person name="Pearson M."/>
            <person name="Roberts A."/>
            <person name="Saif S."/>
            <person name="Shea T."/>
            <person name="Shenoy N."/>
            <person name="Sisk P."/>
            <person name="Stolte C."/>
            <person name="Sykes S."/>
            <person name="White J."/>
            <person name="Yandava C."/>
            <person name="Haas B."/>
            <person name="Henn M.R."/>
            <person name="Nusbaum C."/>
            <person name="Birren B."/>
        </authorList>
    </citation>
    <scope>NUCLEOTIDE SEQUENCE [LARGE SCALE GENOMIC DNA]</scope>
</reference>
<sequence length="297" mass="33448">MLDLIFLEYISTCNGSSNANKDFIADCGIIEGTINLLQTYYKRRDETVVKSLISSMLWSLHVFTGGCSSPERNINVRKRLITFEGAPSLLLYELAHPLISVHICFLHFIACVYEYVNNDDVIIKLSLSLLFARLVDADQLNHPPILFDISVDNNSLTDVLFEIIATTANTMEADEKGNHQKKSIIQKAYSLLISLSNCNTNFGNAIRYSWYSLISSYQIWDLLLGCQNADVVKSTIDFLMFVIKDEAVREQLSKDCTLVEAVRSLTIQMNENGSAAQFLLFHLTTESDTMVSFTPIL</sequence>
<accession>A0A1I7VHT2</accession>
<dbReference type="WBParaSite" id="EN70_2690">
    <property type="protein sequence ID" value="EN70_2690"/>
    <property type="gene ID" value="EN70_2690"/>
</dbReference>
<keyword evidence="1" id="KW-1185">Reference proteome</keyword>